<feature type="compositionally biased region" description="Basic and acidic residues" evidence="1">
    <location>
        <begin position="433"/>
        <end position="446"/>
    </location>
</feature>
<feature type="region of interest" description="Disordered" evidence="1">
    <location>
        <begin position="47"/>
        <end position="79"/>
    </location>
</feature>
<feature type="region of interest" description="Disordered" evidence="1">
    <location>
        <begin position="385"/>
        <end position="473"/>
    </location>
</feature>
<gene>
    <name evidence="2" type="ORF">ACOF00016_LOCUS18133</name>
</gene>
<protein>
    <submittedName>
        <fullName evidence="2">Uncharacterized protein</fullName>
    </submittedName>
</protein>
<feature type="compositionally biased region" description="Polar residues" evidence="1">
    <location>
        <begin position="49"/>
        <end position="58"/>
    </location>
</feature>
<evidence type="ECO:0000313" key="2">
    <source>
        <dbReference type="EMBL" id="CAE0421495.1"/>
    </source>
</evidence>
<accession>A0A7S3LEU1</accession>
<name>A0A7S3LEU1_9STRA</name>
<feature type="compositionally biased region" description="Acidic residues" evidence="1">
    <location>
        <begin position="451"/>
        <end position="461"/>
    </location>
</feature>
<dbReference type="AlphaFoldDB" id="A0A7S3LEU1"/>
<feature type="region of interest" description="Disordered" evidence="1">
    <location>
        <begin position="1"/>
        <end position="27"/>
    </location>
</feature>
<evidence type="ECO:0000256" key="1">
    <source>
        <dbReference type="SAM" id="MobiDB-lite"/>
    </source>
</evidence>
<feature type="compositionally biased region" description="Basic residues" evidence="1">
    <location>
        <begin position="59"/>
        <end position="79"/>
    </location>
</feature>
<feature type="compositionally biased region" description="Low complexity" evidence="1">
    <location>
        <begin position="12"/>
        <end position="23"/>
    </location>
</feature>
<dbReference type="EMBL" id="HBIM01024457">
    <property type="protein sequence ID" value="CAE0421495.1"/>
    <property type="molecule type" value="Transcribed_RNA"/>
</dbReference>
<sequence length="473" mass="52808">MVDVVSFDRQQTSSSAPSTSSEPTLDDELADFHKLLSLAVAFQEKPKSSDQWSTAGRSTRTRKRDNRQGRRQSRRERRRLRVLQSILPPSQQIPPTLHPILEVADETKDERRLFLFRSSSNPEIMVPRLQHEQGLTRILSLDEQERPVGQKQRTMIGSGPNSRAVVHPQMNEDEDSILNLSTSASIIPLTDQAQAEAGLLRQISELSIPPFVKVAKREHVPQLLGEVESKPMDMDVGALTDGAVLTTLSSSHTTTACGSVFMDFVEAVGQELGIIPSISGDNMNDDEKTIVTMDTDESSKGLASLWISSPNHLRNSEEKEMEQEDRSAKIQEGSHVGIVEDLLDQIMAVLSTSVCGETSLRDLATTAKREFGIVDDEQSDVFKMSLTPSCRRDDDEMKTEEKEMEQDKSSTSEEESSRNEEVFNENESFNNNKKVDGKDSSNKEEEMLTNNEEDASMDNSDDELHYVVSLGSF</sequence>
<feature type="compositionally biased region" description="Basic and acidic residues" evidence="1">
    <location>
        <begin position="390"/>
        <end position="421"/>
    </location>
</feature>
<organism evidence="2">
    <name type="scientific">Amphora coffeiformis</name>
    <dbReference type="NCBI Taxonomy" id="265554"/>
    <lineage>
        <taxon>Eukaryota</taxon>
        <taxon>Sar</taxon>
        <taxon>Stramenopiles</taxon>
        <taxon>Ochrophyta</taxon>
        <taxon>Bacillariophyta</taxon>
        <taxon>Bacillariophyceae</taxon>
        <taxon>Bacillariophycidae</taxon>
        <taxon>Thalassiophysales</taxon>
        <taxon>Catenulaceae</taxon>
        <taxon>Amphora</taxon>
    </lineage>
</organism>
<reference evidence="2" key="1">
    <citation type="submission" date="2021-01" db="EMBL/GenBank/DDBJ databases">
        <authorList>
            <person name="Corre E."/>
            <person name="Pelletier E."/>
            <person name="Niang G."/>
            <person name="Scheremetjew M."/>
            <person name="Finn R."/>
            <person name="Kale V."/>
            <person name="Holt S."/>
            <person name="Cochrane G."/>
            <person name="Meng A."/>
            <person name="Brown T."/>
            <person name="Cohen L."/>
        </authorList>
    </citation>
    <scope>NUCLEOTIDE SEQUENCE</scope>
    <source>
        <strain evidence="2">CCMP127</strain>
    </source>
</reference>
<proteinExistence type="predicted"/>